<name>A0A974DH63_XENLA</name>
<dbReference type="EMBL" id="CM004469">
    <property type="protein sequence ID" value="OCT91345.1"/>
    <property type="molecule type" value="Genomic_DNA"/>
</dbReference>
<keyword evidence="1" id="KW-0812">Transmembrane</keyword>
<organism evidence="2 3">
    <name type="scientific">Xenopus laevis</name>
    <name type="common">African clawed frog</name>
    <dbReference type="NCBI Taxonomy" id="8355"/>
    <lineage>
        <taxon>Eukaryota</taxon>
        <taxon>Metazoa</taxon>
        <taxon>Chordata</taxon>
        <taxon>Craniata</taxon>
        <taxon>Vertebrata</taxon>
        <taxon>Euteleostomi</taxon>
        <taxon>Amphibia</taxon>
        <taxon>Batrachia</taxon>
        <taxon>Anura</taxon>
        <taxon>Pipoidea</taxon>
        <taxon>Pipidae</taxon>
        <taxon>Xenopodinae</taxon>
        <taxon>Xenopus</taxon>
        <taxon>Xenopus</taxon>
    </lineage>
</organism>
<evidence type="ECO:0000313" key="3">
    <source>
        <dbReference type="Proteomes" id="UP000694892"/>
    </source>
</evidence>
<evidence type="ECO:0000313" key="2">
    <source>
        <dbReference type="EMBL" id="OCT91345.1"/>
    </source>
</evidence>
<reference evidence="3" key="1">
    <citation type="journal article" date="2016" name="Nature">
        <title>Genome evolution in the allotetraploid frog Xenopus laevis.</title>
        <authorList>
            <person name="Session A.M."/>
            <person name="Uno Y."/>
            <person name="Kwon T."/>
            <person name="Chapman J.A."/>
            <person name="Toyoda A."/>
            <person name="Takahashi S."/>
            <person name="Fukui A."/>
            <person name="Hikosaka A."/>
            <person name="Suzuki A."/>
            <person name="Kondo M."/>
            <person name="van Heeringen S.J."/>
            <person name="Quigley I."/>
            <person name="Heinz S."/>
            <person name="Ogino H."/>
            <person name="Ochi H."/>
            <person name="Hellsten U."/>
            <person name="Lyons J.B."/>
            <person name="Simakov O."/>
            <person name="Putnam N."/>
            <person name="Stites J."/>
            <person name="Kuroki Y."/>
            <person name="Tanaka T."/>
            <person name="Michiue T."/>
            <person name="Watanabe M."/>
            <person name="Bogdanovic O."/>
            <person name="Lister R."/>
            <person name="Georgiou G."/>
            <person name="Paranjpe S.S."/>
            <person name="van Kruijsbergen I."/>
            <person name="Shu S."/>
            <person name="Carlson J."/>
            <person name="Kinoshita T."/>
            <person name="Ohta Y."/>
            <person name="Mawaribuchi S."/>
            <person name="Jenkins J."/>
            <person name="Grimwood J."/>
            <person name="Schmutz J."/>
            <person name="Mitros T."/>
            <person name="Mozaffari S.V."/>
            <person name="Suzuki Y."/>
            <person name="Haramoto Y."/>
            <person name="Yamamoto T.S."/>
            <person name="Takagi C."/>
            <person name="Heald R."/>
            <person name="Miller K."/>
            <person name="Haudenschild C."/>
            <person name="Kitzman J."/>
            <person name="Nakayama T."/>
            <person name="Izutsu Y."/>
            <person name="Robert J."/>
            <person name="Fortriede J."/>
            <person name="Burns K."/>
            <person name="Lotay V."/>
            <person name="Karimi K."/>
            <person name="Yasuoka Y."/>
            <person name="Dichmann D.S."/>
            <person name="Flajnik M.F."/>
            <person name="Houston D.W."/>
            <person name="Shendure J."/>
            <person name="DuPasquier L."/>
            <person name="Vize P.D."/>
            <person name="Zorn A.M."/>
            <person name="Ito M."/>
            <person name="Marcotte E.M."/>
            <person name="Wallingford J.B."/>
            <person name="Ito Y."/>
            <person name="Asashima M."/>
            <person name="Ueno N."/>
            <person name="Matsuda Y."/>
            <person name="Veenstra G.J."/>
            <person name="Fujiyama A."/>
            <person name="Harland R.M."/>
            <person name="Taira M."/>
            <person name="Rokhsar D.S."/>
        </authorList>
    </citation>
    <scope>NUCLEOTIDE SEQUENCE [LARGE SCALE GENOMIC DNA]</scope>
    <source>
        <strain evidence="3">J</strain>
    </source>
</reference>
<keyword evidence="1" id="KW-1133">Transmembrane helix</keyword>
<keyword evidence="1" id="KW-0472">Membrane</keyword>
<dbReference type="AlphaFoldDB" id="A0A974DH63"/>
<protein>
    <submittedName>
        <fullName evidence="2">Uncharacterized protein</fullName>
    </submittedName>
</protein>
<sequence>MSHSMNNRSVISPARRSYCSCLCHILNVSPDVWVGFFILLLCVVRLMNLSRKSNTFALNHFSEYFHPLFSILLSFQIILINCDWGKSHLNSWTASTSAHNLVIALVPGMIGDAANEQGEGILHFASNEMQHIYLGHRSLPPAQVGGTLIGTKSIVLNNMNFVQSYRLSS</sequence>
<dbReference type="Proteomes" id="UP000694892">
    <property type="component" value="Chromosome 2S"/>
</dbReference>
<proteinExistence type="predicted"/>
<gene>
    <name evidence="2" type="ORF">XELAEV_18014396mg</name>
</gene>
<feature type="transmembrane region" description="Helical" evidence="1">
    <location>
        <begin position="21"/>
        <end position="44"/>
    </location>
</feature>
<evidence type="ECO:0000256" key="1">
    <source>
        <dbReference type="SAM" id="Phobius"/>
    </source>
</evidence>
<accession>A0A974DH63</accession>